<evidence type="ECO:0000313" key="2">
    <source>
        <dbReference type="EMBL" id="KJL27259.1"/>
    </source>
</evidence>
<feature type="region of interest" description="Disordered" evidence="1">
    <location>
        <begin position="268"/>
        <end position="337"/>
    </location>
</feature>
<feature type="compositionally biased region" description="Basic residues" evidence="1">
    <location>
        <begin position="159"/>
        <end position="173"/>
    </location>
</feature>
<feature type="compositionally biased region" description="Basic and acidic residues" evidence="1">
    <location>
        <begin position="135"/>
        <end position="158"/>
    </location>
</feature>
<name>A0A0F0L3I6_9MICO</name>
<accession>A0A0F0L3I6</accession>
<feature type="region of interest" description="Disordered" evidence="1">
    <location>
        <begin position="135"/>
        <end position="175"/>
    </location>
</feature>
<dbReference type="AlphaFoldDB" id="A0A0F0L3I6"/>
<feature type="compositionally biased region" description="Basic and acidic residues" evidence="1">
    <location>
        <begin position="43"/>
        <end position="55"/>
    </location>
</feature>
<comment type="caution">
    <text evidence="2">The sequence shown here is derived from an EMBL/GenBank/DDBJ whole genome shotgun (WGS) entry which is preliminary data.</text>
</comment>
<dbReference type="EMBL" id="JYIT01000056">
    <property type="protein sequence ID" value="KJL27259.1"/>
    <property type="molecule type" value="Genomic_DNA"/>
</dbReference>
<keyword evidence="3" id="KW-1185">Reference proteome</keyword>
<proteinExistence type="predicted"/>
<organism evidence="2 3">
    <name type="scientific">Microbacterium azadirachtae</name>
    <dbReference type="NCBI Taxonomy" id="582680"/>
    <lineage>
        <taxon>Bacteria</taxon>
        <taxon>Bacillati</taxon>
        <taxon>Actinomycetota</taxon>
        <taxon>Actinomycetes</taxon>
        <taxon>Micrococcales</taxon>
        <taxon>Microbacteriaceae</taxon>
        <taxon>Microbacterium</taxon>
    </lineage>
</organism>
<feature type="region of interest" description="Disordered" evidence="1">
    <location>
        <begin position="1"/>
        <end position="63"/>
    </location>
</feature>
<feature type="compositionally biased region" description="Basic and acidic residues" evidence="1">
    <location>
        <begin position="7"/>
        <end position="33"/>
    </location>
</feature>
<evidence type="ECO:0000313" key="3">
    <source>
        <dbReference type="Proteomes" id="UP000033448"/>
    </source>
</evidence>
<sequence length="359" mass="38801">MGGVGRLRGEPGAAEHRLGGAHGDRQGLRDQRAETAAAPDGGEQPRDHAEHDHGRHPAGGEVGEALRHVDVGAVGVVEGRHVPDHVRPRAEQGEAEGCIPAFGESIVREQGGAVDDRPTPAVVLRDQHRGTVRVAEARGDAGARSEELPGRDRADMRERRHVAPGAHRRRGRRERVVAEVEQAQHPPARRHQHHIARGVGQLGDGGIREREGVAHHEGGLAVELARGLGAAAHHVDGHPLLPQDLGERLHAARPRSLRIQTVALCRGRRGEQQSCRGDGEEEDDHEDPAQGAAQPAGDPHERAGRRGVRVRMLRDARRGRGRCRGHAGTASIGTGRWERSRSSVCTSAWYRSAEPGWPR</sequence>
<protein>
    <submittedName>
        <fullName evidence="2">Uncharacterized protein</fullName>
    </submittedName>
</protein>
<dbReference type="Proteomes" id="UP000033448">
    <property type="component" value="Unassembled WGS sequence"/>
</dbReference>
<reference evidence="2 3" key="1">
    <citation type="submission" date="2015-02" db="EMBL/GenBank/DDBJ databases">
        <title>Draft genome sequences of ten Microbacterium spp. with emphasis on heavy metal contaminated environments.</title>
        <authorList>
            <person name="Corretto E."/>
        </authorList>
    </citation>
    <scope>NUCLEOTIDE SEQUENCE [LARGE SCALE GENOMIC DNA]</scope>
    <source>
        <strain evidence="2 3">DSM 23848</strain>
    </source>
</reference>
<evidence type="ECO:0000256" key="1">
    <source>
        <dbReference type="SAM" id="MobiDB-lite"/>
    </source>
</evidence>
<gene>
    <name evidence="2" type="ORF">RL72_00611</name>
</gene>